<proteinExistence type="predicted"/>
<evidence type="ECO:0000313" key="2">
    <source>
        <dbReference type="EMBL" id="KXT08406.1"/>
    </source>
</evidence>
<comment type="caution">
    <text evidence="2">The sequence shown here is derived from an EMBL/GenBank/DDBJ whole genome shotgun (WGS) entry which is preliminary data.</text>
</comment>
<evidence type="ECO:0000256" key="1">
    <source>
        <dbReference type="SAM" id="MobiDB-lite"/>
    </source>
</evidence>
<organism evidence="2 3">
    <name type="scientific">Pseudocercospora musae</name>
    <dbReference type="NCBI Taxonomy" id="113226"/>
    <lineage>
        <taxon>Eukaryota</taxon>
        <taxon>Fungi</taxon>
        <taxon>Dikarya</taxon>
        <taxon>Ascomycota</taxon>
        <taxon>Pezizomycotina</taxon>
        <taxon>Dothideomycetes</taxon>
        <taxon>Dothideomycetidae</taxon>
        <taxon>Mycosphaerellales</taxon>
        <taxon>Mycosphaerellaceae</taxon>
        <taxon>Pseudocercospora</taxon>
    </lineage>
</organism>
<dbReference type="AlphaFoldDB" id="A0A139I0Y5"/>
<name>A0A139I0Y5_9PEZI</name>
<sequence>MLSTTLQQPLRILNKRLSSLLWIIQIPLSHNRTFDQNLSHGTNRHQNFMIIRVHNPNTSPIPRPKASMLRMTSSSRIRPTEGVRPA</sequence>
<evidence type="ECO:0000313" key="3">
    <source>
        <dbReference type="Proteomes" id="UP000073492"/>
    </source>
</evidence>
<feature type="region of interest" description="Disordered" evidence="1">
    <location>
        <begin position="54"/>
        <end position="86"/>
    </location>
</feature>
<keyword evidence="3" id="KW-1185">Reference proteome</keyword>
<protein>
    <submittedName>
        <fullName evidence="2">Uncharacterized protein</fullName>
    </submittedName>
</protein>
<gene>
    <name evidence="2" type="ORF">AC579_5997</name>
</gene>
<reference evidence="2 3" key="1">
    <citation type="submission" date="2015-07" db="EMBL/GenBank/DDBJ databases">
        <title>Comparative genomics of the Sigatoka disease complex on banana suggests a link between parallel evolutionary changes in Pseudocercospora fijiensis and Pseudocercospora eumusae and increased virulence on the banana host.</title>
        <authorList>
            <person name="Chang T.-C."/>
            <person name="Salvucci A."/>
            <person name="Crous P.W."/>
            <person name="Stergiopoulos I."/>
        </authorList>
    </citation>
    <scope>NUCLEOTIDE SEQUENCE [LARGE SCALE GENOMIC DNA]</scope>
    <source>
        <strain evidence="2 3">CBS 116634</strain>
    </source>
</reference>
<accession>A0A139I0Y5</accession>
<dbReference type="Proteomes" id="UP000073492">
    <property type="component" value="Unassembled WGS sequence"/>
</dbReference>
<dbReference type="EMBL" id="LFZO01000452">
    <property type="protein sequence ID" value="KXT08406.1"/>
    <property type="molecule type" value="Genomic_DNA"/>
</dbReference>